<dbReference type="Proteomes" id="UP000003422">
    <property type="component" value="Unassembled WGS sequence"/>
</dbReference>
<dbReference type="AlphaFoldDB" id="G4D5M3"/>
<accession>G4D5M3</accession>
<organism evidence="2 3">
    <name type="scientific">Peptoniphilus indolicus ATCC 29427</name>
    <dbReference type="NCBI Taxonomy" id="997350"/>
    <lineage>
        <taxon>Bacteria</taxon>
        <taxon>Bacillati</taxon>
        <taxon>Bacillota</taxon>
        <taxon>Tissierellia</taxon>
        <taxon>Tissierellales</taxon>
        <taxon>Peptoniphilaceae</taxon>
        <taxon>Peptoniphilus</taxon>
    </lineage>
</organism>
<dbReference type="InterPro" id="IPR018392">
    <property type="entry name" value="LysM"/>
</dbReference>
<dbReference type="EMBL" id="AGBB01000165">
    <property type="protein sequence ID" value="EGY78643.1"/>
    <property type="molecule type" value="Genomic_DNA"/>
</dbReference>
<dbReference type="PROSITE" id="PS51782">
    <property type="entry name" value="LYSM"/>
    <property type="match status" value="1"/>
</dbReference>
<feature type="domain" description="LysM" evidence="1">
    <location>
        <begin position="48"/>
        <end position="96"/>
    </location>
</feature>
<evidence type="ECO:0000259" key="1">
    <source>
        <dbReference type="PROSITE" id="PS51782"/>
    </source>
</evidence>
<proteinExistence type="predicted"/>
<dbReference type="Gene3D" id="3.10.350.10">
    <property type="entry name" value="LysM domain"/>
    <property type="match status" value="1"/>
</dbReference>
<keyword evidence="3" id="KW-1185">Reference proteome</keyword>
<evidence type="ECO:0000313" key="3">
    <source>
        <dbReference type="Proteomes" id="UP000003422"/>
    </source>
</evidence>
<name>G4D5M3_9FIRM</name>
<dbReference type="InterPro" id="IPR036779">
    <property type="entry name" value="LysM_dom_sf"/>
</dbReference>
<dbReference type="PATRIC" id="fig|997350.3.peg.1635"/>
<dbReference type="STRING" id="997350.HMPREF9129_1703"/>
<dbReference type="HOGENOM" id="CLU_2344194_0_0_9"/>
<comment type="caution">
    <text evidence="2">The sequence shown here is derived from an EMBL/GenBank/DDBJ whole genome shotgun (WGS) entry which is preliminary data.</text>
</comment>
<gene>
    <name evidence="2" type="ORF">HMPREF9129_1703</name>
</gene>
<dbReference type="CDD" id="cd00118">
    <property type="entry name" value="LysM"/>
    <property type="match status" value="1"/>
</dbReference>
<dbReference type="SUPFAM" id="SSF54106">
    <property type="entry name" value="LysM domain"/>
    <property type="match status" value="1"/>
</dbReference>
<protein>
    <recommendedName>
        <fullName evidence="1">LysM domain-containing protein</fullName>
    </recommendedName>
</protein>
<reference evidence="2 3" key="1">
    <citation type="submission" date="2011-06" db="EMBL/GenBank/DDBJ databases">
        <authorList>
            <person name="Muzny D."/>
            <person name="Qin X."/>
            <person name="Deng J."/>
            <person name="Jiang H."/>
            <person name="Liu Y."/>
            <person name="Qu J."/>
            <person name="Song X.-Z."/>
            <person name="Zhang L."/>
            <person name="Thornton R."/>
            <person name="Coyle M."/>
            <person name="Francisco L."/>
            <person name="Jackson L."/>
            <person name="Javaid M."/>
            <person name="Korchina V."/>
            <person name="Kovar C."/>
            <person name="Mata R."/>
            <person name="Mathew T."/>
            <person name="Ngo R."/>
            <person name="Nguyen L."/>
            <person name="Nguyen N."/>
            <person name="Okwuonu G."/>
            <person name="Ongeri F."/>
            <person name="Pham C."/>
            <person name="Simmons D."/>
            <person name="Wilczek-Boney K."/>
            <person name="Hale W."/>
            <person name="Jakkamsetti A."/>
            <person name="Pham P."/>
            <person name="Ruth R."/>
            <person name="San Lucas F."/>
            <person name="Warren J."/>
            <person name="Zhang J."/>
            <person name="Zhao Z."/>
            <person name="Zhou C."/>
            <person name="Zhu D."/>
            <person name="Lee S."/>
            <person name="Bess C."/>
            <person name="Blankenburg K."/>
            <person name="Forbes L."/>
            <person name="Fu Q."/>
            <person name="Gubbala S."/>
            <person name="Hirani K."/>
            <person name="Jayaseelan J.C."/>
            <person name="Lara F."/>
            <person name="Munidasa M."/>
            <person name="Palculict T."/>
            <person name="Patil S."/>
            <person name="Pu L.-L."/>
            <person name="Saada N."/>
            <person name="Tang L."/>
            <person name="Weissenberger G."/>
            <person name="Zhu Y."/>
            <person name="Hemphill L."/>
            <person name="Shang Y."/>
            <person name="Youmans B."/>
            <person name="Ayvaz T."/>
            <person name="Ross M."/>
            <person name="Santibanez J."/>
            <person name="Aqrawi P."/>
            <person name="Gross S."/>
            <person name="Joshi V."/>
            <person name="Fowler G."/>
            <person name="Nazareth L."/>
            <person name="Reid J."/>
            <person name="Worley K."/>
            <person name="Petrosino J."/>
            <person name="Highlander S."/>
            <person name="Gibbs R."/>
        </authorList>
    </citation>
    <scope>NUCLEOTIDE SEQUENCE [LARGE SCALE GENOMIC DNA]</scope>
    <source>
        <strain evidence="2 3">ATCC 29427</strain>
    </source>
</reference>
<sequence>MRWIMKSNLKLKKNRVFIFIIMMFLFTTGLKIENLDGFETRQPEPKLIYHYVNSNETIWNIADKYNYNMDKRDYVDKIIKLNNNSSKITQGEIISIPIYR</sequence>
<evidence type="ECO:0000313" key="2">
    <source>
        <dbReference type="EMBL" id="EGY78643.1"/>
    </source>
</evidence>
<dbReference type="SMART" id="SM00257">
    <property type="entry name" value="LysM"/>
    <property type="match status" value="1"/>
</dbReference>